<evidence type="ECO:0000256" key="4">
    <source>
        <dbReference type="ARBA" id="ARBA00022786"/>
    </source>
</evidence>
<proteinExistence type="predicted"/>
<keyword evidence="5" id="KW-0131">Cell cycle</keyword>
<keyword evidence="3" id="KW-0498">Mitosis</keyword>
<feature type="region of interest" description="Disordered" evidence="6">
    <location>
        <begin position="379"/>
        <end position="411"/>
    </location>
</feature>
<keyword evidence="10" id="KW-1185">Reference proteome</keyword>
<name>A0A0B7N6U2_9FUNG</name>
<organism evidence="9 10">
    <name type="scientific">Parasitella parasitica</name>
    <dbReference type="NCBI Taxonomy" id="35722"/>
    <lineage>
        <taxon>Eukaryota</taxon>
        <taxon>Fungi</taxon>
        <taxon>Fungi incertae sedis</taxon>
        <taxon>Mucoromycota</taxon>
        <taxon>Mucoromycotina</taxon>
        <taxon>Mucoromycetes</taxon>
        <taxon>Mucorales</taxon>
        <taxon>Mucorineae</taxon>
        <taxon>Mucoraceae</taxon>
        <taxon>Parasitella</taxon>
    </lineage>
</organism>
<reference evidence="9 10" key="1">
    <citation type="submission" date="2014-09" db="EMBL/GenBank/DDBJ databases">
        <authorList>
            <person name="Ellenberger Sabrina"/>
        </authorList>
    </citation>
    <scope>NUCLEOTIDE SEQUENCE [LARGE SCALE GENOMIC DNA]</scope>
    <source>
        <strain evidence="9 10">CBS 412.66</strain>
    </source>
</reference>
<dbReference type="AlphaFoldDB" id="A0A0B7N6U2"/>
<evidence type="ECO:0000256" key="2">
    <source>
        <dbReference type="ARBA" id="ARBA00022618"/>
    </source>
</evidence>
<evidence type="ECO:0000259" key="7">
    <source>
        <dbReference type="Pfam" id="PF12894"/>
    </source>
</evidence>
<dbReference type="GO" id="GO:0031145">
    <property type="term" value="P:anaphase-promoting complex-dependent catabolic process"/>
    <property type="evidence" value="ECO:0007669"/>
    <property type="project" value="InterPro"/>
</dbReference>
<dbReference type="STRING" id="35722.A0A0B7N6U2"/>
<dbReference type="PANTHER" id="PTHR13260:SF0">
    <property type="entry name" value="ANAPHASE-PROMOTING COMPLEX SUBUNIT 4"/>
    <property type="match status" value="1"/>
</dbReference>
<dbReference type="GO" id="GO:0051301">
    <property type="term" value="P:cell division"/>
    <property type="evidence" value="ECO:0007669"/>
    <property type="project" value="UniProtKB-KW"/>
</dbReference>
<dbReference type="SUPFAM" id="SSF50978">
    <property type="entry name" value="WD40 repeat-like"/>
    <property type="match status" value="1"/>
</dbReference>
<dbReference type="Proteomes" id="UP000054107">
    <property type="component" value="Unassembled WGS sequence"/>
</dbReference>
<evidence type="ECO:0000256" key="1">
    <source>
        <dbReference type="ARBA" id="ARBA00016067"/>
    </source>
</evidence>
<dbReference type="InterPro" id="IPR024790">
    <property type="entry name" value="APC4_long_dom"/>
</dbReference>
<dbReference type="InterPro" id="IPR024977">
    <property type="entry name" value="Apc4-like_WD40_dom"/>
</dbReference>
<dbReference type="Pfam" id="PF12894">
    <property type="entry name" value="ANAPC4_WD40"/>
    <property type="match status" value="1"/>
</dbReference>
<evidence type="ECO:0000256" key="5">
    <source>
        <dbReference type="ARBA" id="ARBA00023306"/>
    </source>
</evidence>
<dbReference type="EMBL" id="LN730907">
    <property type="protein sequence ID" value="CEP14083.1"/>
    <property type="molecule type" value="Genomic_DNA"/>
</dbReference>
<evidence type="ECO:0000313" key="9">
    <source>
        <dbReference type="EMBL" id="CEP14083.1"/>
    </source>
</evidence>
<feature type="domain" description="Anaphase-promoting complex subunit 4-like WD40" evidence="7">
    <location>
        <begin position="29"/>
        <end position="97"/>
    </location>
</feature>
<protein>
    <recommendedName>
        <fullName evidence="1">Anaphase-promoting complex subunit 4</fullName>
    </recommendedName>
</protein>
<evidence type="ECO:0000259" key="8">
    <source>
        <dbReference type="Pfam" id="PF12896"/>
    </source>
</evidence>
<evidence type="ECO:0000256" key="3">
    <source>
        <dbReference type="ARBA" id="ARBA00022776"/>
    </source>
</evidence>
<feature type="compositionally biased region" description="Acidic residues" evidence="6">
    <location>
        <begin position="382"/>
        <end position="395"/>
    </location>
</feature>
<dbReference type="InterPro" id="IPR024789">
    <property type="entry name" value="APC4"/>
</dbReference>
<keyword evidence="2" id="KW-0132">Cell division</keyword>
<feature type="domain" description="Anaphase-promoting complex subunit 4 long" evidence="8">
    <location>
        <begin position="250"/>
        <end position="345"/>
    </location>
</feature>
<dbReference type="GO" id="GO:0005680">
    <property type="term" value="C:anaphase-promoting complex"/>
    <property type="evidence" value="ECO:0007669"/>
    <property type="project" value="InterPro"/>
</dbReference>
<gene>
    <name evidence="9" type="primary">PARPA_08239.1 scaffold 32264</name>
</gene>
<evidence type="ECO:0000313" key="10">
    <source>
        <dbReference type="Proteomes" id="UP000054107"/>
    </source>
</evidence>
<dbReference type="GO" id="GO:0070979">
    <property type="term" value="P:protein K11-linked ubiquitination"/>
    <property type="evidence" value="ECO:0007669"/>
    <property type="project" value="TreeGrafter"/>
</dbReference>
<dbReference type="GO" id="GO:0034399">
    <property type="term" value="C:nuclear periphery"/>
    <property type="evidence" value="ECO:0007669"/>
    <property type="project" value="TreeGrafter"/>
</dbReference>
<evidence type="ECO:0000256" key="6">
    <source>
        <dbReference type="SAM" id="MobiDB-lite"/>
    </source>
</evidence>
<sequence>MMTEEEEEAGTSFSFSEQKLLVDDVKFISWCPTTDLVLLVSPTNMLSLYRSGITITRVWSIQHELNYDMTAVTWKPDGKEFALGCDNGAVYRVDIAYYKPVITPCWIPLSDSCRAVMSLVWINYEFKKKQIDIDGFDINAFDLEAALPTLSQEPPEEPKSRMPMFKPKKIKLPVQPQKQSEMQSLLFAADSKGNIQFILNGIYPIASVALLEDFSSKHVDAIEIIPADNVAALHIMTKAHSNAPDFMSYTLDTQILDDRKEEIYSISQVQTQLNYLLQYTQSTLDVVKRHHDAFAEFTMAIARQAANYITNHNGEEDTSAMPEVELFATLATGNVTESLQEFFTDMQPADFRMQTHAMDNEEEESVPTIISRRQVENHQAEYAEDAEEDVAEDDEKVPKETGSKESNLPSLPRFNVYKHSKKLHDGIVRIPSVVETVF</sequence>
<dbReference type="OrthoDB" id="2110451at2759"/>
<dbReference type="InterPro" id="IPR036322">
    <property type="entry name" value="WD40_repeat_dom_sf"/>
</dbReference>
<dbReference type="Pfam" id="PF12896">
    <property type="entry name" value="ANAPC4"/>
    <property type="match status" value="1"/>
</dbReference>
<keyword evidence="4" id="KW-0833">Ubl conjugation pathway</keyword>
<accession>A0A0B7N6U2</accession>
<dbReference type="PANTHER" id="PTHR13260">
    <property type="entry name" value="ANAPHASE PROMOTING COMPLEX SUBUNIT 4 APC4"/>
    <property type="match status" value="1"/>
</dbReference>